<keyword evidence="8" id="KW-1185">Reference proteome</keyword>
<accession>A0A5A8DQ70</accession>
<dbReference type="Proteomes" id="UP000322899">
    <property type="component" value="Unassembled WGS sequence"/>
</dbReference>
<dbReference type="PRINTS" id="PR00050">
    <property type="entry name" value="COLDSHOCK"/>
</dbReference>
<evidence type="ECO:0000313" key="6">
    <source>
        <dbReference type="EMBL" id="KAA0174810.1"/>
    </source>
</evidence>
<comment type="caution">
    <text evidence="4">The sequence shown here is derived from an EMBL/GenBank/DDBJ whole genome shotgun (WGS) entry which is preliminary data.</text>
</comment>
<organism evidence="4 10">
    <name type="scientific">Cafeteria roenbergensis</name>
    <name type="common">Marine flagellate</name>
    <dbReference type="NCBI Taxonomy" id="33653"/>
    <lineage>
        <taxon>Eukaryota</taxon>
        <taxon>Sar</taxon>
        <taxon>Stramenopiles</taxon>
        <taxon>Bigyra</taxon>
        <taxon>Opalozoa</taxon>
        <taxon>Bicosoecida</taxon>
        <taxon>Cafeteriaceae</taxon>
        <taxon>Cafeteria</taxon>
    </lineage>
</organism>
<evidence type="ECO:0000313" key="8">
    <source>
        <dbReference type="Proteomes" id="UP000323011"/>
    </source>
</evidence>
<dbReference type="SUPFAM" id="SSF50249">
    <property type="entry name" value="Nucleic acid-binding proteins"/>
    <property type="match status" value="1"/>
</dbReference>
<dbReference type="CDD" id="cd04458">
    <property type="entry name" value="CSP_CDS"/>
    <property type="match status" value="1"/>
</dbReference>
<dbReference type="Gene3D" id="2.40.50.140">
    <property type="entry name" value="Nucleic acid-binding proteins"/>
    <property type="match status" value="1"/>
</dbReference>
<evidence type="ECO:0000313" key="5">
    <source>
        <dbReference type="EMBL" id="KAA0169889.1"/>
    </source>
</evidence>
<dbReference type="InterPro" id="IPR011129">
    <property type="entry name" value="CSD"/>
</dbReference>
<dbReference type="EMBL" id="VLTN01000022">
    <property type="protein sequence ID" value="KAA0152190.1"/>
    <property type="molecule type" value="Genomic_DNA"/>
</dbReference>
<feature type="region of interest" description="Disordered" evidence="1">
    <location>
        <begin position="86"/>
        <end position="119"/>
    </location>
</feature>
<feature type="domain" description="CSD" evidence="2">
    <location>
        <begin position="32"/>
        <end position="98"/>
    </location>
</feature>
<sequence>MLAARFSSAMRVAVASAQPAAAARAMSTAGGALSGTVQWFNPKKGYGFIVPDEANSTQVFVHHTAIQGTGFRFLNEGEKVEFQLVDTERGQQASNVTGPDGAPLDRAAGERAAPGSDEF</sequence>
<dbReference type="GO" id="GO:0003676">
    <property type="term" value="F:nucleic acid binding"/>
    <property type="evidence" value="ECO:0007669"/>
    <property type="project" value="InterPro"/>
</dbReference>
<evidence type="ECO:0000313" key="9">
    <source>
        <dbReference type="Proteomes" id="UP000324907"/>
    </source>
</evidence>
<dbReference type="AlphaFoldDB" id="A0A5A8DQ70"/>
<dbReference type="Proteomes" id="UP000324907">
    <property type="component" value="Unassembled WGS sequence"/>
</dbReference>
<evidence type="ECO:0000313" key="4">
    <source>
        <dbReference type="EMBL" id="KAA0166010.1"/>
    </source>
</evidence>
<name>A0A5A8DQ70_CAFRO</name>
<dbReference type="EMBL" id="VLTO01000019">
    <property type="protein sequence ID" value="KAA0174810.1"/>
    <property type="molecule type" value="Genomic_DNA"/>
</dbReference>
<dbReference type="Proteomes" id="UP000325113">
    <property type="component" value="Unassembled WGS sequence"/>
</dbReference>
<dbReference type="OMA" id="INMIGFR"/>
<proteinExistence type="predicted"/>
<evidence type="ECO:0000259" key="2">
    <source>
        <dbReference type="PROSITE" id="PS51857"/>
    </source>
</evidence>
<evidence type="ECO:0000313" key="7">
    <source>
        <dbReference type="Proteomes" id="UP000322899"/>
    </source>
</evidence>
<evidence type="ECO:0000313" key="3">
    <source>
        <dbReference type="EMBL" id="KAA0152190.1"/>
    </source>
</evidence>
<dbReference type="PROSITE" id="PS51857">
    <property type="entry name" value="CSD_2"/>
    <property type="match status" value="1"/>
</dbReference>
<evidence type="ECO:0000256" key="1">
    <source>
        <dbReference type="SAM" id="MobiDB-lite"/>
    </source>
</evidence>
<dbReference type="PANTHER" id="PTHR11544">
    <property type="entry name" value="COLD SHOCK DOMAIN CONTAINING PROTEINS"/>
    <property type="match status" value="1"/>
</dbReference>
<dbReference type="InterPro" id="IPR012340">
    <property type="entry name" value="NA-bd_OB-fold"/>
</dbReference>
<protein>
    <recommendedName>
        <fullName evidence="2">CSD domain-containing protein</fullName>
    </recommendedName>
</protein>
<dbReference type="OrthoDB" id="422005at2759"/>
<reference evidence="7 8" key="1">
    <citation type="submission" date="2019-07" db="EMBL/GenBank/DDBJ databases">
        <title>Genomes of Cafeteria roenbergensis.</title>
        <authorList>
            <person name="Fischer M.G."/>
            <person name="Hackl T."/>
            <person name="Roman M."/>
        </authorList>
    </citation>
    <scope>NUCLEOTIDE SEQUENCE [LARGE SCALE GENOMIC DNA]</scope>
    <source>
        <strain evidence="3 8">BVI</strain>
        <strain evidence="4 10">Cflag</strain>
        <strain evidence="6 7">E4-10P</strain>
        <strain evidence="5 9">RCC970-E3</strain>
    </source>
</reference>
<dbReference type="SMART" id="SM00357">
    <property type="entry name" value="CSP"/>
    <property type="match status" value="1"/>
</dbReference>
<gene>
    <name evidence="6" type="ORF">FNF27_03706</name>
    <name evidence="5" type="ORF">FNF28_01826</name>
    <name evidence="3" type="ORF">FNF29_04056</name>
    <name evidence="4" type="ORF">FNF31_01623</name>
</gene>
<dbReference type="Pfam" id="PF00313">
    <property type="entry name" value="CSD"/>
    <property type="match status" value="1"/>
</dbReference>
<evidence type="ECO:0000313" key="10">
    <source>
        <dbReference type="Proteomes" id="UP000325113"/>
    </source>
</evidence>
<dbReference type="EMBL" id="VLTM01000010">
    <property type="protein sequence ID" value="KAA0166010.1"/>
    <property type="molecule type" value="Genomic_DNA"/>
</dbReference>
<dbReference type="InterPro" id="IPR050181">
    <property type="entry name" value="Cold_shock_domain"/>
</dbReference>
<dbReference type="Proteomes" id="UP000323011">
    <property type="component" value="Unassembled WGS sequence"/>
</dbReference>
<dbReference type="InterPro" id="IPR002059">
    <property type="entry name" value="CSP_DNA-bd"/>
</dbReference>
<dbReference type="EMBL" id="VLTL01000018">
    <property type="protein sequence ID" value="KAA0169889.1"/>
    <property type="molecule type" value="Genomic_DNA"/>
</dbReference>